<dbReference type="InterPro" id="IPR017871">
    <property type="entry name" value="ABC_transporter-like_CS"/>
</dbReference>
<dbReference type="PROSITE" id="PS50893">
    <property type="entry name" value="ABC_TRANSPORTER_2"/>
    <property type="match status" value="1"/>
</dbReference>
<dbReference type="InterPro" id="IPR013563">
    <property type="entry name" value="Oligopep_ABC_C"/>
</dbReference>
<comment type="subcellular location">
    <subcellularLocation>
        <location evidence="1">Cell membrane</location>
        <topology evidence="1">Peripheral membrane protein</topology>
    </subcellularLocation>
</comment>
<reference evidence="9 10" key="1">
    <citation type="submission" date="2016-10" db="EMBL/GenBank/DDBJ databases">
        <authorList>
            <person name="de Groot N.N."/>
        </authorList>
    </citation>
    <scope>NUCLEOTIDE SEQUENCE [LARGE SCALE GENOMIC DNA]</scope>
    <source>
        <strain evidence="9 10">DSM 12271</strain>
    </source>
</reference>
<dbReference type="RefSeq" id="WP_090042879.1">
    <property type="nucleotide sequence ID" value="NZ_FOKI01000043.1"/>
</dbReference>
<evidence type="ECO:0000313" key="10">
    <source>
        <dbReference type="Proteomes" id="UP000198619"/>
    </source>
</evidence>
<dbReference type="AlphaFoldDB" id="A0A1I1AUE2"/>
<dbReference type="SUPFAM" id="SSF52540">
    <property type="entry name" value="P-loop containing nucleoside triphosphate hydrolases"/>
    <property type="match status" value="1"/>
</dbReference>
<dbReference type="PANTHER" id="PTHR43297:SF2">
    <property type="entry name" value="DIPEPTIDE TRANSPORT ATP-BINDING PROTEIN DPPD"/>
    <property type="match status" value="1"/>
</dbReference>
<gene>
    <name evidence="9" type="ORF">SAMN04488528_10437</name>
</gene>
<keyword evidence="10" id="KW-1185">Reference proteome</keyword>
<dbReference type="InterPro" id="IPR050388">
    <property type="entry name" value="ABC_Ni/Peptide_Import"/>
</dbReference>
<dbReference type="InterPro" id="IPR003439">
    <property type="entry name" value="ABC_transporter-like_ATP-bd"/>
</dbReference>
<dbReference type="InterPro" id="IPR027417">
    <property type="entry name" value="P-loop_NTPase"/>
</dbReference>
<evidence type="ECO:0000256" key="5">
    <source>
        <dbReference type="ARBA" id="ARBA00022741"/>
    </source>
</evidence>
<dbReference type="SMART" id="SM00382">
    <property type="entry name" value="AAA"/>
    <property type="match status" value="1"/>
</dbReference>
<comment type="similarity">
    <text evidence="2">Belongs to the ABC transporter superfamily.</text>
</comment>
<evidence type="ECO:0000259" key="8">
    <source>
        <dbReference type="PROSITE" id="PS50893"/>
    </source>
</evidence>
<dbReference type="GO" id="GO:0005886">
    <property type="term" value="C:plasma membrane"/>
    <property type="evidence" value="ECO:0007669"/>
    <property type="project" value="UniProtKB-SubCell"/>
</dbReference>
<dbReference type="InterPro" id="IPR003593">
    <property type="entry name" value="AAA+_ATPase"/>
</dbReference>
<dbReference type="PROSITE" id="PS00211">
    <property type="entry name" value="ABC_TRANSPORTER_1"/>
    <property type="match status" value="1"/>
</dbReference>
<accession>A0A1I1AUE2</accession>
<dbReference type="Pfam" id="PF08352">
    <property type="entry name" value="oligo_HPY"/>
    <property type="match status" value="1"/>
</dbReference>
<dbReference type="Gene3D" id="3.40.50.300">
    <property type="entry name" value="P-loop containing nucleotide triphosphate hydrolases"/>
    <property type="match status" value="1"/>
</dbReference>
<keyword evidence="6 9" id="KW-0067">ATP-binding</keyword>
<keyword evidence="4" id="KW-1003">Cell membrane</keyword>
<protein>
    <submittedName>
        <fullName evidence="9">Peptide/nickel transport system ATP-binding protein</fullName>
    </submittedName>
</protein>
<dbReference type="Proteomes" id="UP000198619">
    <property type="component" value="Unassembled WGS sequence"/>
</dbReference>
<dbReference type="NCBIfam" id="TIGR01727">
    <property type="entry name" value="oligo_HPY"/>
    <property type="match status" value="1"/>
</dbReference>
<evidence type="ECO:0000256" key="2">
    <source>
        <dbReference type="ARBA" id="ARBA00005417"/>
    </source>
</evidence>
<evidence type="ECO:0000256" key="6">
    <source>
        <dbReference type="ARBA" id="ARBA00022840"/>
    </source>
</evidence>
<dbReference type="GO" id="GO:0005524">
    <property type="term" value="F:ATP binding"/>
    <property type="evidence" value="ECO:0007669"/>
    <property type="project" value="UniProtKB-KW"/>
</dbReference>
<evidence type="ECO:0000256" key="7">
    <source>
        <dbReference type="ARBA" id="ARBA00023136"/>
    </source>
</evidence>
<keyword evidence="3" id="KW-0813">Transport</keyword>
<dbReference type="EMBL" id="FOKI01000043">
    <property type="protein sequence ID" value="SFB40058.1"/>
    <property type="molecule type" value="Genomic_DNA"/>
</dbReference>
<dbReference type="STRING" id="84698.SAMN04488528_10437"/>
<evidence type="ECO:0000256" key="3">
    <source>
        <dbReference type="ARBA" id="ARBA00022448"/>
    </source>
</evidence>
<evidence type="ECO:0000256" key="4">
    <source>
        <dbReference type="ARBA" id="ARBA00022475"/>
    </source>
</evidence>
<dbReference type="PANTHER" id="PTHR43297">
    <property type="entry name" value="OLIGOPEPTIDE TRANSPORT ATP-BINDING PROTEIN APPD"/>
    <property type="match status" value="1"/>
</dbReference>
<dbReference type="OrthoDB" id="9806285at2"/>
<dbReference type="GO" id="GO:0016887">
    <property type="term" value="F:ATP hydrolysis activity"/>
    <property type="evidence" value="ECO:0007669"/>
    <property type="project" value="InterPro"/>
</dbReference>
<organism evidence="9 10">
    <name type="scientific">Clostridium frigidicarnis</name>
    <dbReference type="NCBI Taxonomy" id="84698"/>
    <lineage>
        <taxon>Bacteria</taxon>
        <taxon>Bacillati</taxon>
        <taxon>Bacillota</taxon>
        <taxon>Clostridia</taxon>
        <taxon>Eubacteriales</taxon>
        <taxon>Clostridiaceae</taxon>
        <taxon>Clostridium</taxon>
    </lineage>
</organism>
<keyword evidence="5" id="KW-0547">Nucleotide-binding</keyword>
<dbReference type="Pfam" id="PF00005">
    <property type="entry name" value="ABC_tran"/>
    <property type="match status" value="1"/>
</dbReference>
<name>A0A1I1AUE2_9CLOT</name>
<dbReference type="FunFam" id="3.40.50.300:FF:000016">
    <property type="entry name" value="Oligopeptide ABC transporter ATP-binding component"/>
    <property type="match status" value="1"/>
</dbReference>
<keyword evidence="7" id="KW-0472">Membrane</keyword>
<dbReference type="CDD" id="cd03257">
    <property type="entry name" value="ABC_NikE_OppD_transporters"/>
    <property type="match status" value="1"/>
</dbReference>
<evidence type="ECO:0000313" key="9">
    <source>
        <dbReference type="EMBL" id="SFB40058.1"/>
    </source>
</evidence>
<dbReference type="GO" id="GO:0015833">
    <property type="term" value="P:peptide transport"/>
    <property type="evidence" value="ECO:0007669"/>
    <property type="project" value="InterPro"/>
</dbReference>
<feature type="domain" description="ABC transporter" evidence="8">
    <location>
        <begin position="6"/>
        <end position="257"/>
    </location>
</feature>
<sequence>MDDNILEVKNLTTSFKVDEGKVKAVDKVSFDLKRGKVLGIVGESGCGKSITAMSIMGLVGAKNGLIENGQVLFEGKNLLDLNGLEINKVRGNEISMIFQEPMISLNPVLKIGDQIGEILKVHKNIIGAENKKRVLEMLRLVGIKREEEILNVYPHQLSGGMCQRVMIAMALACTPKLLIADEPTTALDVTVQSQVLELINDIKDKFEMSVMFITHDLGVICEVADEVMVMYAGSVVEKAPIEDIFDNPKHPYTIGLINSRPENFKKGEPLKCINGKVPKLSEISEGCLFSDRCDYVKDICKINKPKLKAISEGHDVRCFRYDWKEEGKI</sequence>
<evidence type="ECO:0000256" key="1">
    <source>
        <dbReference type="ARBA" id="ARBA00004202"/>
    </source>
</evidence>
<proteinExistence type="inferred from homology"/>